<dbReference type="PROSITE" id="PS51063">
    <property type="entry name" value="HTH_CRP_2"/>
    <property type="match status" value="1"/>
</dbReference>
<evidence type="ECO:0000256" key="3">
    <source>
        <dbReference type="ARBA" id="ARBA00023163"/>
    </source>
</evidence>
<dbReference type="GO" id="GO:0006355">
    <property type="term" value="P:regulation of DNA-templated transcription"/>
    <property type="evidence" value="ECO:0007669"/>
    <property type="project" value="InterPro"/>
</dbReference>
<organism evidence="5 6">
    <name type="scientific">Paraburkholderia eburnea</name>
    <dbReference type="NCBI Taxonomy" id="1189126"/>
    <lineage>
        <taxon>Bacteria</taxon>
        <taxon>Pseudomonadati</taxon>
        <taxon>Pseudomonadota</taxon>
        <taxon>Betaproteobacteria</taxon>
        <taxon>Burkholderiales</taxon>
        <taxon>Burkholderiaceae</taxon>
        <taxon>Paraburkholderia</taxon>
    </lineage>
</organism>
<comment type="caution">
    <text evidence="5">The sequence shown here is derived from an EMBL/GenBank/DDBJ whole genome shotgun (WGS) entry which is preliminary data.</text>
</comment>
<evidence type="ECO:0000259" key="4">
    <source>
        <dbReference type="PROSITE" id="PS51063"/>
    </source>
</evidence>
<evidence type="ECO:0000256" key="2">
    <source>
        <dbReference type="ARBA" id="ARBA00023125"/>
    </source>
</evidence>
<proteinExistence type="predicted"/>
<protein>
    <submittedName>
        <fullName evidence="5">Crp-like helix-turn-helix protein</fullName>
    </submittedName>
</protein>
<sequence>MPRAQDVIAGSAALVLQFPETALRSLLKEAPHYWHDFALLMAQRLRVTYKSTEALSAPSAAQRLAGRLLMMADGNGGLNDRQSTILVSQSHLAAMVSLSRQTTNQLLKDLERQQMVRLQFGKVTILDVARLQAVARTTAI</sequence>
<dbReference type="GO" id="GO:0003677">
    <property type="term" value="F:DNA binding"/>
    <property type="evidence" value="ECO:0007669"/>
    <property type="project" value="UniProtKB-KW"/>
</dbReference>
<feature type="domain" description="HTH crp-type" evidence="4">
    <location>
        <begin position="58"/>
        <end position="129"/>
    </location>
</feature>
<dbReference type="InterPro" id="IPR036390">
    <property type="entry name" value="WH_DNA-bd_sf"/>
</dbReference>
<dbReference type="Proteomes" id="UP000237381">
    <property type="component" value="Unassembled WGS sequence"/>
</dbReference>
<dbReference type="InterPro" id="IPR012318">
    <property type="entry name" value="HTH_CRP"/>
</dbReference>
<evidence type="ECO:0000313" key="6">
    <source>
        <dbReference type="Proteomes" id="UP000237381"/>
    </source>
</evidence>
<keyword evidence="2" id="KW-0238">DNA-binding</keyword>
<dbReference type="InterPro" id="IPR014710">
    <property type="entry name" value="RmlC-like_jellyroll"/>
</dbReference>
<name>A0A2S4M6G6_9BURK</name>
<dbReference type="SUPFAM" id="SSF46785">
    <property type="entry name" value="Winged helix' DNA-binding domain"/>
    <property type="match status" value="1"/>
</dbReference>
<dbReference type="InterPro" id="IPR018490">
    <property type="entry name" value="cNMP-bd_dom_sf"/>
</dbReference>
<dbReference type="Pfam" id="PF13545">
    <property type="entry name" value="HTH_Crp_2"/>
    <property type="match status" value="1"/>
</dbReference>
<dbReference type="SMART" id="SM00419">
    <property type="entry name" value="HTH_CRP"/>
    <property type="match status" value="1"/>
</dbReference>
<evidence type="ECO:0000256" key="1">
    <source>
        <dbReference type="ARBA" id="ARBA00023015"/>
    </source>
</evidence>
<dbReference type="AlphaFoldDB" id="A0A2S4M6G6"/>
<accession>A0A2S4M6G6</accession>
<reference evidence="5 6" key="1">
    <citation type="submission" date="2018-01" db="EMBL/GenBank/DDBJ databases">
        <title>Genomic Encyclopedia of Type Strains, Phase III (KMG-III): the genomes of soil and plant-associated and newly described type strains.</title>
        <authorList>
            <person name="Whitman W."/>
        </authorList>
    </citation>
    <scope>NUCLEOTIDE SEQUENCE [LARGE SCALE GENOMIC DNA]</scope>
    <source>
        <strain evidence="5 6">JCM 18070</strain>
    </source>
</reference>
<dbReference type="Gene3D" id="2.60.120.10">
    <property type="entry name" value="Jelly Rolls"/>
    <property type="match status" value="1"/>
</dbReference>
<dbReference type="SUPFAM" id="SSF51206">
    <property type="entry name" value="cAMP-binding domain-like"/>
    <property type="match status" value="1"/>
</dbReference>
<gene>
    <name evidence="5" type="ORF">B0G62_109199</name>
</gene>
<evidence type="ECO:0000313" key="5">
    <source>
        <dbReference type="EMBL" id="POR50291.1"/>
    </source>
</evidence>
<dbReference type="EMBL" id="PQGA01000009">
    <property type="protein sequence ID" value="POR50291.1"/>
    <property type="molecule type" value="Genomic_DNA"/>
</dbReference>
<keyword evidence="3" id="KW-0804">Transcription</keyword>
<keyword evidence="6" id="KW-1185">Reference proteome</keyword>
<keyword evidence="1" id="KW-0805">Transcription regulation</keyword>